<dbReference type="InterPro" id="IPR002355">
    <property type="entry name" value="Cu_oxidase_Cu_BS"/>
</dbReference>
<dbReference type="InterPro" id="IPR008972">
    <property type="entry name" value="Cupredoxin"/>
</dbReference>
<comment type="catalytic activity">
    <reaction evidence="11">
        <text>nitric oxide + Fe(III)-[cytochrome c] + H2O = Fe(II)-[cytochrome c] + nitrite + 2 H(+)</text>
        <dbReference type="Rhea" id="RHEA:15233"/>
        <dbReference type="Rhea" id="RHEA-COMP:10350"/>
        <dbReference type="Rhea" id="RHEA-COMP:14399"/>
        <dbReference type="ChEBI" id="CHEBI:15377"/>
        <dbReference type="ChEBI" id="CHEBI:15378"/>
        <dbReference type="ChEBI" id="CHEBI:16301"/>
        <dbReference type="ChEBI" id="CHEBI:16480"/>
        <dbReference type="ChEBI" id="CHEBI:29033"/>
        <dbReference type="ChEBI" id="CHEBI:29034"/>
        <dbReference type="EC" id="1.7.2.1"/>
    </reaction>
</comment>
<dbReference type="EMBL" id="BAAAVI010000037">
    <property type="protein sequence ID" value="GAA2884809.1"/>
    <property type="molecule type" value="Genomic_DNA"/>
</dbReference>
<keyword evidence="17" id="KW-1185">Reference proteome</keyword>
<accession>A0ABN3W2M8</accession>
<dbReference type="Pfam" id="PF07731">
    <property type="entry name" value="Cu-oxidase_2"/>
    <property type="match status" value="1"/>
</dbReference>
<keyword evidence="9" id="KW-0560">Oxidoreductase</keyword>
<dbReference type="CDD" id="cd04202">
    <property type="entry name" value="CuRO_D2_2dMcoN_like"/>
    <property type="match status" value="1"/>
</dbReference>
<evidence type="ECO:0000256" key="12">
    <source>
        <dbReference type="SAM" id="MobiDB-lite"/>
    </source>
</evidence>
<dbReference type="PANTHER" id="PTHR11709">
    <property type="entry name" value="MULTI-COPPER OXIDASE"/>
    <property type="match status" value="1"/>
</dbReference>
<feature type="transmembrane region" description="Helical" evidence="13">
    <location>
        <begin position="133"/>
        <end position="154"/>
    </location>
</feature>
<dbReference type="Proteomes" id="UP001500831">
    <property type="component" value="Unassembled WGS sequence"/>
</dbReference>
<evidence type="ECO:0000256" key="7">
    <source>
        <dbReference type="ARBA" id="ARBA00022723"/>
    </source>
</evidence>
<feature type="compositionally biased region" description="Acidic residues" evidence="12">
    <location>
        <begin position="474"/>
        <end position="484"/>
    </location>
</feature>
<evidence type="ECO:0000256" key="9">
    <source>
        <dbReference type="ARBA" id="ARBA00023002"/>
    </source>
</evidence>
<feature type="transmembrane region" description="Helical" evidence="13">
    <location>
        <begin position="71"/>
        <end position="92"/>
    </location>
</feature>
<sequence>MTPAQLIVLDLAVATLTAAAWLGAAAAAAARRPRAAAALLATALVATLGRAGSVAALSGSGWWFVQEKVTLVLPMVGGTGLTAALVAGPRLIRAARHGGPAPGTAAVVTLFAAGYAALAGLACTVLAGYPATAGGALVTVAAAGAATLVTWRFVAPAPSALRLWAGAAALATGITGAGVAGAGPAGAADAGGGPPSDHAHGHGVPVTSLRGPTTPEPGGTVRRYTLTARTATVTLSSGRRVEAWTFDGTVPGPPLTATEGDLVEVRLRNADIARGVTLHWHGYDVPAGEDGVPGMTQEAVTPGGEFTYRFRAEQTGTYWYHTHQVSDIGVRMGLYGTLVVHPRGPAAEGLDLTLPVHAFDGTTVFGGHDRPAEHRAAPGAPVRLRLVNTDNTPRRFTLTGTAFRVVAVDGRDVSGPGELERTAVTLAAGGRYDLAFPMPARPVALLAGDNPAGGVRLRPDGSTPPSPVRNSGEDTGEDTGDWPELDLTRYGTPAAGGDAAPWTAFDRDFTLVLDRGLALVDGVPMYAQTVNGRAFPAIPAQLVRENDLVRVTVVNRGLEVHPWHLHGHTVTVLSRNGRPVTGSPLRLDTFDVRPGEVWQVAFRATNPGLWMNHCHNLTHVTQGMALHLAYEGVTTPFEGAHGG</sequence>
<evidence type="ECO:0000259" key="15">
    <source>
        <dbReference type="Pfam" id="PF07732"/>
    </source>
</evidence>
<keyword evidence="8" id="KW-0677">Repeat</keyword>
<evidence type="ECO:0000256" key="8">
    <source>
        <dbReference type="ARBA" id="ARBA00022737"/>
    </source>
</evidence>
<feature type="domain" description="Plastocyanin-like" evidence="15">
    <location>
        <begin position="229"/>
        <end position="343"/>
    </location>
</feature>
<dbReference type="PROSITE" id="PS00080">
    <property type="entry name" value="MULTICOPPER_OXIDASE2"/>
    <property type="match status" value="1"/>
</dbReference>
<evidence type="ECO:0000256" key="10">
    <source>
        <dbReference type="ARBA" id="ARBA00023008"/>
    </source>
</evidence>
<evidence type="ECO:0000313" key="16">
    <source>
        <dbReference type="EMBL" id="GAA2884809.1"/>
    </source>
</evidence>
<dbReference type="PRINTS" id="PR00695">
    <property type="entry name" value="CUNO2RDTASE"/>
</dbReference>
<keyword evidence="13" id="KW-0812">Transmembrane</keyword>
<evidence type="ECO:0000256" key="4">
    <source>
        <dbReference type="ARBA" id="ARBA00011233"/>
    </source>
</evidence>
<name>A0ABN3W2M8_9ACTN</name>
<dbReference type="SUPFAM" id="SSF49503">
    <property type="entry name" value="Cupredoxins"/>
    <property type="match status" value="3"/>
</dbReference>
<proteinExistence type="inferred from homology"/>
<evidence type="ECO:0000259" key="14">
    <source>
        <dbReference type="Pfam" id="PF07731"/>
    </source>
</evidence>
<feature type="region of interest" description="Disordered" evidence="12">
    <location>
        <begin position="451"/>
        <end position="486"/>
    </location>
</feature>
<evidence type="ECO:0000256" key="13">
    <source>
        <dbReference type="SAM" id="Phobius"/>
    </source>
</evidence>
<dbReference type="RefSeq" id="WP_344975783.1">
    <property type="nucleotide sequence ID" value="NZ_BAAAVI010000037.1"/>
</dbReference>
<evidence type="ECO:0000256" key="11">
    <source>
        <dbReference type="ARBA" id="ARBA00049340"/>
    </source>
</evidence>
<feature type="region of interest" description="Disordered" evidence="12">
    <location>
        <begin position="183"/>
        <end position="221"/>
    </location>
</feature>
<comment type="cofactor">
    <cofactor evidence="1">
        <name>Cu(+)</name>
        <dbReference type="ChEBI" id="CHEBI:49552"/>
    </cofactor>
</comment>
<reference evidence="16 17" key="1">
    <citation type="journal article" date="2019" name="Int. J. Syst. Evol. Microbiol.">
        <title>The Global Catalogue of Microorganisms (GCM) 10K type strain sequencing project: providing services to taxonomists for standard genome sequencing and annotation.</title>
        <authorList>
            <consortium name="The Broad Institute Genomics Platform"/>
            <consortium name="The Broad Institute Genome Sequencing Center for Infectious Disease"/>
            <person name="Wu L."/>
            <person name="Ma J."/>
        </authorList>
    </citation>
    <scope>NUCLEOTIDE SEQUENCE [LARGE SCALE GENOMIC DNA]</scope>
    <source>
        <strain evidence="16 17">JCM 6242</strain>
    </source>
</reference>
<evidence type="ECO:0000256" key="1">
    <source>
        <dbReference type="ARBA" id="ARBA00001960"/>
    </source>
</evidence>
<evidence type="ECO:0000256" key="6">
    <source>
        <dbReference type="ARBA" id="ARBA00017290"/>
    </source>
</evidence>
<dbReference type="Gene3D" id="2.60.40.420">
    <property type="entry name" value="Cupredoxins - blue copper proteins"/>
    <property type="match status" value="3"/>
</dbReference>
<protein>
    <recommendedName>
        <fullName evidence="6">Copper-containing nitrite reductase</fullName>
        <ecNumber evidence="5">1.7.2.1</ecNumber>
    </recommendedName>
</protein>
<comment type="subunit">
    <text evidence="4">Homotrimer.</text>
</comment>
<keyword evidence="7" id="KW-0479">Metal-binding</keyword>
<dbReference type="InterPro" id="IPR011706">
    <property type="entry name" value="Cu-oxidase_C"/>
</dbReference>
<dbReference type="InterPro" id="IPR011707">
    <property type="entry name" value="Cu-oxidase-like_N"/>
</dbReference>
<keyword evidence="13" id="KW-0472">Membrane</keyword>
<evidence type="ECO:0000256" key="2">
    <source>
        <dbReference type="ARBA" id="ARBA00001973"/>
    </source>
</evidence>
<dbReference type="Pfam" id="PF07732">
    <property type="entry name" value="Cu-oxidase_3"/>
    <property type="match status" value="1"/>
</dbReference>
<dbReference type="InterPro" id="IPR045087">
    <property type="entry name" value="Cu-oxidase_fam"/>
</dbReference>
<gene>
    <name evidence="16" type="ORF">GCM10010517_48290</name>
</gene>
<evidence type="ECO:0000256" key="3">
    <source>
        <dbReference type="ARBA" id="ARBA00010609"/>
    </source>
</evidence>
<feature type="transmembrane region" description="Helical" evidence="13">
    <location>
        <begin position="37"/>
        <end position="65"/>
    </location>
</feature>
<comment type="similarity">
    <text evidence="3">Belongs to the multicopper oxidase family.</text>
</comment>
<comment type="caution">
    <text evidence="16">The sequence shown here is derived from an EMBL/GenBank/DDBJ whole genome shotgun (WGS) entry which is preliminary data.</text>
</comment>
<comment type="cofactor">
    <cofactor evidence="2">
        <name>Cu(2+)</name>
        <dbReference type="ChEBI" id="CHEBI:29036"/>
    </cofactor>
</comment>
<keyword evidence="13" id="KW-1133">Transmembrane helix</keyword>
<organism evidence="16 17">
    <name type="scientific">Streptosporangium fragile</name>
    <dbReference type="NCBI Taxonomy" id="46186"/>
    <lineage>
        <taxon>Bacteria</taxon>
        <taxon>Bacillati</taxon>
        <taxon>Actinomycetota</taxon>
        <taxon>Actinomycetes</taxon>
        <taxon>Streptosporangiales</taxon>
        <taxon>Streptosporangiaceae</taxon>
        <taxon>Streptosporangium</taxon>
    </lineage>
</organism>
<evidence type="ECO:0000256" key="5">
    <source>
        <dbReference type="ARBA" id="ARBA00011882"/>
    </source>
</evidence>
<feature type="domain" description="Plastocyanin-like" evidence="14">
    <location>
        <begin position="529"/>
        <end position="629"/>
    </location>
</feature>
<feature type="compositionally biased region" description="Gly residues" evidence="12">
    <location>
        <begin position="183"/>
        <end position="194"/>
    </location>
</feature>
<feature type="transmembrane region" description="Helical" evidence="13">
    <location>
        <begin position="6"/>
        <end position="30"/>
    </location>
</feature>
<dbReference type="EC" id="1.7.2.1" evidence="5"/>
<keyword evidence="10" id="KW-0186">Copper</keyword>
<dbReference type="InterPro" id="IPR001287">
    <property type="entry name" value="NO2-reductase_Cu"/>
</dbReference>
<feature type="transmembrane region" description="Helical" evidence="13">
    <location>
        <begin position="104"/>
        <end position="127"/>
    </location>
</feature>
<evidence type="ECO:0000313" key="17">
    <source>
        <dbReference type="Proteomes" id="UP001500831"/>
    </source>
</evidence>